<dbReference type="GO" id="GO:0005524">
    <property type="term" value="F:ATP binding"/>
    <property type="evidence" value="ECO:0007669"/>
    <property type="project" value="UniProtKB-UniRule"/>
</dbReference>
<dbReference type="Gene3D" id="3.30.470.20">
    <property type="entry name" value="ATP-grasp fold, B domain"/>
    <property type="match status" value="1"/>
</dbReference>
<evidence type="ECO:0000256" key="1">
    <source>
        <dbReference type="ARBA" id="ARBA00022598"/>
    </source>
</evidence>
<comment type="caution">
    <text evidence="6">The sequence shown here is derived from an EMBL/GenBank/DDBJ whole genome shotgun (WGS) entry which is preliminary data.</text>
</comment>
<dbReference type="AlphaFoldDB" id="F3PU53"/>
<dbReference type="InterPro" id="IPR013815">
    <property type="entry name" value="ATP_grasp_subdomain_1"/>
</dbReference>
<evidence type="ECO:0000256" key="4">
    <source>
        <dbReference type="PROSITE-ProRule" id="PRU00409"/>
    </source>
</evidence>
<evidence type="ECO:0000259" key="5">
    <source>
        <dbReference type="PROSITE" id="PS50975"/>
    </source>
</evidence>
<dbReference type="EMBL" id="AFBN01000041">
    <property type="protein sequence ID" value="EGF56346.1"/>
    <property type="molecule type" value="Genomic_DNA"/>
</dbReference>
<keyword evidence="3 4" id="KW-0067">ATP-binding</keyword>
<dbReference type="PANTHER" id="PTHR43585:SF2">
    <property type="entry name" value="ATP-GRASP ENZYME FSQD"/>
    <property type="match status" value="1"/>
</dbReference>
<evidence type="ECO:0000313" key="6">
    <source>
        <dbReference type="EMBL" id="EGF56346.1"/>
    </source>
</evidence>
<keyword evidence="7" id="KW-1185">Reference proteome</keyword>
<dbReference type="HOGENOM" id="CLU_029016_5_0_10"/>
<organism evidence="6 7">
    <name type="scientific">Bacteroides fluxus YIT 12057</name>
    <dbReference type="NCBI Taxonomy" id="763034"/>
    <lineage>
        <taxon>Bacteria</taxon>
        <taxon>Pseudomonadati</taxon>
        <taxon>Bacteroidota</taxon>
        <taxon>Bacteroidia</taxon>
        <taxon>Bacteroidales</taxon>
        <taxon>Bacteroidaceae</taxon>
        <taxon>Bacteroides</taxon>
    </lineage>
</organism>
<dbReference type="SUPFAM" id="SSF56059">
    <property type="entry name" value="Glutathione synthetase ATP-binding domain-like"/>
    <property type="match status" value="1"/>
</dbReference>
<name>F3PU53_9BACE</name>
<dbReference type="PANTHER" id="PTHR43585">
    <property type="entry name" value="FUMIPYRROLE BIOSYNTHESIS PROTEIN C"/>
    <property type="match status" value="1"/>
</dbReference>
<proteinExistence type="predicted"/>
<evidence type="ECO:0000313" key="7">
    <source>
        <dbReference type="Proteomes" id="UP000003416"/>
    </source>
</evidence>
<dbReference type="eggNOG" id="COG1181">
    <property type="taxonomic scope" value="Bacteria"/>
</dbReference>
<reference evidence="6 7" key="1">
    <citation type="submission" date="2011-02" db="EMBL/GenBank/DDBJ databases">
        <authorList>
            <person name="Weinstock G."/>
            <person name="Sodergren E."/>
            <person name="Clifton S."/>
            <person name="Fulton L."/>
            <person name="Fulton B."/>
            <person name="Courtney L."/>
            <person name="Fronick C."/>
            <person name="Harrison M."/>
            <person name="Strong C."/>
            <person name="Farmer C."/>
            <person name="Delahaunty K."/>
            <person name="Markovic C."/>
            <person name="Hall O."/>
            <person name="Minx P."/>
            <person name="Tomlinson C."/>
            <person name="Mitreva M."/>
            <person name="Hou S."/>
            <person name="Chen J."/>
            <person name="Wollam A."/>
            <person name="Pepin K.H."/>
            <person name="Johnson M."/>
            <person name="Bhonagiri V."/>
            <person name="Zhang X."/>
            <person name="Suruliraj S."/>
            <person name="Warren W."/>
            <person name="Chinwalla A."/>
            <person name="Mardis E.R."/>
            <person name="Wilson R.K."/>
        </authorList>
    </citation>
    <scope>NUCLEOTIDE SEQUENCE [LARGE SCALE GENOMIC DNA]</scope>
    <source>
        <strain evidence="6 7">YIT 12057</strain>
    </source>
</reference>
<protein>
    <submittedName>
        <fullName evidence="6">ATP-grasp domain protein</fullName>
    </submittedName>
</protein>
<evidence type="ECO:0000256" key="2">
    <source>
        <dbReference type="ARBA" id="ARBA00022741"/>
    </source>
</evidence>
<keyword evidence="1" id="KW-0436">Ligase</keyword>
<feature type="domain" description="ATP-grasp" evidence="5">
    <location>
        <begin position="107"/>
        <end position="299"/>
    </location>
</feature>
<dbReference type="InterPro" id="IPR052032">
    <property type="entry name" value="ATP-dep_AA_Ligase"/>
</dbReference>
<dbReference type="STRING" id="763034.HMPREF9446_02274"/>
<keyword evidence="2 4" id="KW-0547">Nucleotide-binding</keyword>
<sequence>MKKIAVIGANEPLEPFFKQVKALGYYIVGIAYEKGAVCKKYCDKFYPISFADKDAVLEICKQEKVNGITSFSLESALPTVIYVAQKMGLVSNTEECLHRLENKFTMREALNAAGISNPQYIIVSEVEELDSVNIPFPCIVKPVDSGGSQGVTKVGSLEEVKAAFIRALDYSREGKVIIEQYIDGREFSVEYLSFNGRHVNIQITDKVTSGAPYFVELQHHQPANLTDEQRQRICSLVESALTALAVTNSPSHTEVKLNSKDELYVIEAGARLGGDFITSDLVRLSTDYDLVKGAMELATGDFAIPAIENCHYSGILFYSTLTPEIKKYIDNQKEYPFIVEAVRNEVEIDECKRNGDRNGYAIYQSNHKIEP</sequence>
<dbReference type="GO" id="GO:0016874">
    <property type="term" value="F:ligase activity"/>
    <property type="evidence" value="ECO:0007669"/>
    <property type="project" value="UniProtKB-KW"/>
</dbReference>
<dbReference type="Gene3D" id="3.30.1490.20">
    <property type="entry name" value="ATP-grasp fold, A domain"/>
    <property type="match status" value="1"/>
</dbReference>
<gene>
    <name evidence="6" type="ORF">HMPREF9446_02274</name>
</gene>
<dbReference type="Proteomes" id="UP000003416">
    <property type="component" value="Unassembled WGS sequence"/>
</dbReference>
<dbReference type="RefSeq" id="WP_009125532.1">
    <property type="nucleotide sequence ID" value="NZ_GL882638.1"/>
</dbReference>
<dbReference type="GeneID" id="86049817"/>
<accession>F3PU53</accession>
<dbReference type="GO" id="GO:0046872">
    <property type="term" value="F:metal ion binding"/>
    <property type="evidence" value="ECO:0007669"/>
    <property type="project" value="InterPro"/>
</dbReference>
<dbReference type="Pfam" id="PF13535">
    <property type="entry name" value="ATP-grasp_4"/>
    <property type="match status" value="1"/>
</dbReference>
<dbReference type="PROSITE" id="PS50975">
    <property type="entry name" value="ATP_GRASP"/>
    <property type="match status" value="1"/>
</dbReference>
<dbReference type="InterPro" id="IPR011761">
    <property type="entry name" value="ATP-grasp"/>
</dbReference>
<dbReference type="Gene3D" id="3.40.50.20">
    <property type="match status" value="1"/>
</dbReference>
<evidence type="ECO:0000256" key="3">
    <source>
        <dbReference type="ARBA" id="ARBA00022840"/>
    </source>
</evidence>